<gene>
    <name evidence="1" type="ORF">SELMODRAFT_415453</name>
</gene>
<keyword evidence="2" id="KW-1185">Reference proteome</keyword>
<proteinExistence type="predicted"/>
<reference evidence="1 2" key="1">
    <citation type="journal article" date="2011" name="Science">
        <title>The Selaginella genome identifies genetic changes associated with the evolution of vascular plants.</title>
        <authorList>
            <person name="Banks J.A."/>
            <person name="Nishiyama T."/>
            <person name="Hasebe M."/>
            <person name="Bowman J.L."/>
            <person name="Gribskov M."/>
            <person name="dePamphilis C."/>
            <person name="Albert V.A."/>
            <person name="Aono N."/>
            <person name="Aoyama T."/>
            <person name="Ambrose B.A."/>
            <person name="Ashton N.W."/>
            <person name="Axtell M.J."/>
            <person name="Barker E."/>
            <person name="Barker M.S."/>
            <person name="Bennetzen J.L."/>
            <person name="Bonawitz N.D."/>
            <person name="Chapple C."/>
            <person name="Cheng C."/>
            <person name="Correa L.G."/>
            <person name="Dacre M."/>
            <person name="DeBarry J."/>
            <person name="Dreyer I."/>
            <person name="Elias M."/>
            <person name="Engstrom E.M."/>
            <person name="Estelle M."/>
            <person name="Feng L."/>
            <person name="Finet C."/>
            <person name="Floyd S.K."/>
            <person name="Frommer W.B."/>
            <person name="Fujita T."/>
            <person name="Gramzow L."/>
            <person name="Gutensohn M."/>
            <person name="Harholt J."/>
            <person name="Hattori M."/>
            <person name="Heyl A."/>
            <person name="Hirai T."/>
            <person name="Hiwatashi Y."/>
            <person name="Ishikawa M."/>
            <person name="Iwata M."/>
            <person name="Karol K.G."/>
            <person name="Koehler B."/>
            <person name="Kolukisaoglu U."/>
            <person name="Kubo M."/>
            <person name="Kurata T."/>
            <person name="Lalonde S."/>
            <person name="Li K."/>
            <person name="Li Y."/>
            <person name="Litt A."/>
            <person name="Lyons E."/>
            <person name="Manning G."/>
            <person name="Maruyama T."/>
            <person name="Michael T.P."/>
            <person name="Mikami K."/>
            <person name="Miyazaki S."/>
            <person name="Morinaga S."/>
            <person name="Murata T."/>
            <person name="Mueller-Roeber B."/>
            <person name="Nelson D.R."/>
            <person name="Obara M."/>
            <person name="Oguri Y."/>
            <person name="Olmstead R.G."/>
            <person name="Onodera N."/>
            <person name="Petersen B.L."/>
            <person name="Pils B."/>
            <person name="Prigge M."/>
            <person name="Rensing S.A."/>
            <person name="Riano-Pachon D.M."/>
            <person name="Roberts A.W."/>
            <person name="Sato Y."/>
            <person name="Scheller H.V."/>
            <person name="Schulz B."/>
            <person name="Schulz C."/>
            <person name="Shakirov E.V."/>
            <person name="Shibagaki N."/>
            <person name="Shinohara N."/>
            <person name="Shippen D.E."/>
            <person name="Soerensen I."/>
            <person name="Sotooka R."/>
            <person name="Sugimoto N."/>
            <person name="Sugita M."/>
            <person name="Sumikawa N."/>
            <person name="Tanurdzic M."/>
            <person name="Theissen G."/>
            <person name="Ulvskov P."/>
            <person name="Wakazuki S."/>
            <person name="Weng J.K."/>
            <person name="Willats W.W."/>
            <person name="Wipf D."/>
            <person name="Wolf P.G."/>
            <person name="Yang L."/>
            <person name="Zimmer A.D."/>
            <person name="Zhu Q."/>
            <person name="Mitros T."/>
            <person name="Hellsten U."/>
            <person name="Loque D."/>
            <person name="Otillar R."/>
            <person name="Salamov A."/>
            <person name="Schmutz J."/>
            <person name="Shapiro H."/>
            <person name="Lindquist E."/>
            <person name="Lucas S."/>
            <person name="Rokhsar D."/>
            <person name="Grigoriev I.V."/>
        </authorList>
    </citation>
    <scope>NUCLEOTIDE SEQUENCE [LARGE SCALE GENOMIC DNA]</scope>
</reference>
<evidence type="ECO:0000313" key="2">
    <source>
        <dbReference type="Proteomes" id="UP000001514"/>
    </source>
</evidence>
<dbReference type="EMBL" id="GL377592">
    <property type="protein sequence ID" value="EFJ23613.1"/>
    <property type="molecule type" value="Genomic_DNA"/>
</dbReference>
<sequence>MPHAKDRSQDINKLEAVKPEAHQSLGDNISGQMLRAQVFHFLWLTEKETRRFLSHLAADIVSKAERAEKKVDAVNKRDKEYGIYPIERFRYDRDGFSIEYDSRCNQQETVLVMSATGV</sequence>
<accession>D8RW58</accession>
<organism evidence="2">
    <name type="scientific">Selaginella moellendorffii</name>
    <name type="common">Spikemoss</name>
    <dbReference type="NCBI Taxonomy" id="88036"/>
    <lineage>
        <taxon>Eukaryota</taxon>
        <taxon>Viridiplantae</taxon>
        <taxon>Streptophyta</taxon>
        <taxon>Embryophyta</taxon>
        <taxon>Tracheophyta</taxon>
        <taxon>Lycopodiopsida</taxon>
        <taxon>Selaginellales</taxon>
        <taxon>Selaginellaceae</taxon>
        <taxon>Selaginella</taxon>
    </lineage>
</organism>
<dbReference type="KEGG" id="smo:SELMODRAFT_415453"/>
<evidence type="ECO:0000313" key="1">
    <source>
        <dbReference type="EMBL" id="EFJ23613.1"/>
    </source>
</evidence>
<name>D8RW58_SELML</name>
<dbReference type="Gramene" id="EFJ23613">
    <property type="protein sequence ID" value="EFJ23613"/>
    <property type="gene ID" value="SELMODRAFT_415453"/>
</dbReference>
<dbReference type="Proteomes" id="UP000001514">
    <property type="component" value="Unassembled WGS sequence"/>
</dbReference>
<dbReference type="HOGENOM" id="CLU_2077168_0_0_1"/>
<protein>
    <submittedName>
        <fullName evidence="1">Uncharacterized protein</fullName>
    </submittedName>
</protein>
<dbReference type="AlphaFoldDB" id="D8RW58"/>
<dbReference type="InParanoid" id="D8RW58"/>